<evidence type="ECO:0000313" key="3">
    <source>
        <dbReference type="Proteomes" id="UP000054742"/>
    </source>
</evidence>
<dbReference type="EMBL" id="LNXV01000011">
    <property type="protein sequence ID" value="KTC84063.1"/>
    <property type="molecule type" value="Genomic_DNA"/>
</dbReference>
<dbReference type="Proteomes" id="UP000054742">
    <property type="component" value="Unassembled WGS sequence"/>
</dbReference>
<evidence type="ECO:0000256" key="1">
    <source>
        <dbReference type="SAM" id="SignalP"/>
    </source>
</evidence>
<protein>
    <submittedName>
        <fullName evidence="2">Toluene tolerance protein Ttg2D</fullName>
    </submittedName>
</protein>
<feature type="signal peptide" evidence="1">
    <location>
        <begin position="1"/>
        <end position="21"/>
    </location>
</feature>
<name>A0A0W0SL08_9GAMM</name>
<feature type="chain" id="PRO_5006912105" evidence="1">
    <location>
        <begin position="22"/>
        <end position="202"/>
    </location>
</feature>
<organism evidence="2 3">
    <name type="scientific">Legionella brunensis</name>
    <dbReference type="NCBI Taxonomy" id="29422"/>
    <lineage>
        <taxon>Bacteria</taxon>
        <taxon>Pseudomonadati</taxon>
        <taxon>Pseudomonadota</taxon>
        <taxon>Gammaproteobacteria</taxon>
        <taxon>Legionellales</taxon>
        <taxon>Legionellaceae</taxon>
        <taxon>Legionella</taxon>
    </lineage>
</organism>
<dbReference type="AlphaFoldDB" id="A0A0W0SL08"/>
<sequence length="202" mass="22857">MRAIKSLVFMVMLSLSQFLWAQTSPLPMLEGTANQIIATLKENKSTLKQNPHVIHQAVKRYLLPNVDVSGMSRSVLGRQAWTKASPSERQQFSQAFTQLVIRTYATPLAEYTDEKIKFLPIRGSLEGRFVRVNSVIIRSNGQNIPLSYSLVSKNGTWKIYDLSVEGVSLLQSFRSQFADALRKSSMQEIIKQLREQPVRKAA</sequence>
<dbReference type="Pfam" id="PF05494">
    <property type="entry name" value="MlaC"/>
    <property type="match status" value="1"/>
</dbReference>
<dbReference type="InterPro" id="IPR008869">
    <property type="entry name" value="MlaC/ttg2D"/>
</dbReference>
<dbReference type="PANTHER" id="PTHR36573:SF1">
    <property type="entry name" value="INTERMEMBRANE PHOSPHOLIPID TRANSPORT SYSTEM BINDING PROTEIN MLAC"/>
    <property type="match status" value="1"/>
</dbReference>
<dbReference type="PIRSF" id="PIRSF004649">
    <property type="entry name" value="MlaC"/>
    <property type="match status" value="1"/>
</dbReference>
<comment type="caution">
    <text evidence="2">The sequence shown here is derived from an EMBL/GenBank/DDBJ whole genome shotgun (WGS) entry which is preliminary data.</text>
</comment>
<gene>
    <name evidence="2" type="primary">ttg2D</name>
    <name evidence="2" type="ORF">Lbru_1424</name>
</gene>
<reference evidence="2 3" key="1">
    <citation type="submission" date="2015-11" db="EMBL/GenBank/DDBJ databases">
        <title>Genomic analysis of 38 Legionella species identifies large and diverse effector repertoires.</title>
        <authorList>
            <person name="Burstein D."/>
            <person name="Amaro F."/>
            <person name="Zusman T."/>
            <person name="Lifshitz Z."/>
            <person name="Cohen O."/>
            <person name="Gilbert J.A."/>
            <person name="Pupko T."/>
            <person name="Shuman H.A."/>
            <person name="Segal G."/>
        </authorList>
    </citation>
    <scope>NUCLEOTIDE SEQUENCE [LARGE SCALE GENOMIC DNA]</scope>
    <source>
        <strain evidence="2 3">ATCC 43878</strain>
    </source>
</reference>
<dbReference type="STRING" id="29422.Lbru_1424"/>
<proteinExistence type="predicted"/>
<dbReference type="InterPro" id="IPR042245">
    <property type="entry name" value="Tgt2/MlaC_sf"/>
</dbReference>
<keyword evidence="3" id="KW-1185">Reference proteome</keyword>
<accession>A0A0W0SL08</accession>
<dbReference type="PANTHER" id="PTHR36573">
    <property type="entry name" value="INTERMEMBRANE PHOSPHOLIPID TRANSPORT SYSTEM BINDING PROTEIN MLAC"/>
    <property type="match status" value="1"/>
</dbReference>
<dbReference type="Gene3D" id="3.10.450.710">
    <property type="entry name" value="Tgt2/MlaC"/>
    <property type="match status" value="1"/>
</dbReference>
<keyword evidence="1" id="KW-0732">Signal</keyword>
<dbReference type="RefSeq" id="WP_058441501.1">
    <property type="nucleotide sequence ID" value="NZ_CAAAHU010000003.1"/>
</dbReference>
<evidence type="ECO:0000313" key="2">
    <source>
        <dbReference type="EMBL" id="KTC84063.1"/>
    </source>
</evidence>
<dbReference type="OrthoDB" id="9787053at2"/>
<dbReference type="PATRIC" id="fig|29422.6.peg.1508"/>